<dbReference type="GO" id="GO:0003735">
    <property type="term" value="F:structural constituent of ribosome"/>
    <property type="evidence" value="ECO:0007669"/>
    <property type="project" value="UniProtKB-UniRule"/>
</dbReference>
<dbReference type="STRING" id="9643.ENSUAMP00000015400"/>
<dbReference type="InterPro" id="IPR005711">
    <property type="entry name" value="Ribosomal_uS5_euk/arc"/>
</dbReference>
<dbReference type="GO" id="GO:0006412">
    <property type="term" value="P:translation"/>
    <property type="evidence" value="ECO:0007669"/>
    <property type="project" value="InterPro"/>
</dbReference>
<dbReference type="PANTHER" id="PTHR13718:SF93">
    <property type="entry name" value="SMALL RIBOSOMAL SUBUNIT PROTEIN US5"/>
    <property type="match status" value="1"/>
</dbReference>
<sequence length="377" mass="39956">MADDAGAAGGPGGPGDPGMGGHSGFRGGFGSGIRGRGRSSGRGRGRGRGARGGKAEDKEWIPESEIIDFFLGASLKDEVLKIMPVQKQTRAGQRTRFKAFVAIGDYNGHVGLGVKCSKEVATAIRGAIILAKLSIVPVRQGYWGNKIGKPHTVPCKVTGRCGSVLVRLIPAPRGTGIVSAPVPKKLLMMAGIDDCYTSARGCTEKGGVLGHLGGAPHSKRTWQWASGDKCGNAKCQGAREQQPSAFRKAYIACCCLKIVIAFLPLGLSPWSAFCWEHSYCHAHSCPNVAQGLWTHTAAPHVAMNPESPNRRETESGAGGVSDSEDFLQIKTCRRVCTKVSALYPRVYVVLCPNLGMLGFWNPAERNCIVALGTGMKL</sequence>
<dbReference type="Gene3D" id="3.30.230.10">
    <property type="match status" value="1"/>
</dbReference>
<dbReference type="SUPFAM" id="SSF54211">
    <property type="entry name" value="Ribosomal protein S5 domain 2-like"/>
    <property type="match status" value="1"/>
</dbReference>
<proteinExistence type="inferred from homology"/>
<dbReference type="NCBIfam" id="TIGR01020">
    <property type="entry name" value="uS5_euk_arch"/>
    <property type="match status" value="1"/>
</dbReference>
<dbReference type="SUPFAM" id="SSF54768">
    <property type="entry name" value="dsRNA-binding domain-like"/>
    <property type="match status" value="1"/>
</dbReference>
<evidence type="ECO:0000256" key="7">
    <source>
        <dbReference type="PROSITE-ProRule" id="PRU00268"/>
    </source>
</evidence>
<organism evidence="11 12">
    <name type="scientific">Ursus americanus</name>
    <name type="common">American black bear</name>
    <name type="synonym">Euarctos americanus</name>
    <dbReference type="NCBI Taxonomy" id="9643"/>
    <lineage>
        <taxon>Eukaryota</taxon>
        <taxon>Metazoa</taxon>
        <taxon>Chordata</taxon>
        <taxon>Craniata</taxon>
        <taxon>Vertebrata</taxon>
        <taxon>Euteleostomi</taxon>
        <taxon>Mammalia</taxon>
        <taxon>Eutheria</taxon>
        <taxon>Laurasiatheria</taxon>
        <taxon>Carnivora</taxon>
        <taxon>Caniformia</taxon>
        <taxon>Ursidae</taxon>
        <taxon>Ursus</taxon>
    </lineage>
</organism>
<evidence type="ECO:0000313" key="11">
    <source>
        <dbReference type="Ensembl" id="ENSUAMP00000015400.1"/>
    </source>
</evidence>
<evidence type="ECO:0000256" key="6">
    <source>
        <dbReference type="ARBA" id="ARBA00046587"/>
    </source>
</evidence>
<dbReference type="InterPro" id="IPR000851">
    <property type="entry name" value="Ribosomal_uS5"/>
</dbReference>
<keyword evidence="3 7" id="KW-0687">Ribonucleoprotein</keyword>
<feature type="region of interest" description="Disordered" evidence="9">
    <location>
        <begin position="1"/>
        <end position="57"/>
    </location>
</feature>
<dbReference type="GO" id="GO:0003723">
    <property type="term" value="F:RNA binding"/>
    <property type="evidence" value="ECO:0007669"/>
    <property type="project" value="InterPro"/>
</dbReference>
<evidence type="ECO:0000256" key="3">
    <source>
        <dbReference type="ARBA" id="ARBA00023274"/>
    </source>
</evidence>
<evidence type="ECO:0000256" key="8">
    <source>
        <dbReference type="RuleBase" id="RU003823"/>
    </source>
</evidence>
<dbReference type="InterPro" id="IPR014721">
    <property type="entry name" value="Ribsml_uS5_D2-typ_fold_subgr"/>
</dbReference>
<dbReference type="Pfam" id="PF00333">
    <property type="entry name" value="Ribosomal_S5"/>
    <property type="match status" value="1"/>
</dbReference>
<dbReference type="PANTHER" id="PTHR13718">
    <property type="entry name" value="RIBOSOMAL S SUBUNIT"/>
    <property type="match status" value="1"/>
</dbReference>
<reference evidence="12" key="1">
    <citation type="submission" date="2016-06" db="EMBL/GenBank/DDBJ databases">
        <title>De novo assembly and RNA-Seq shows season-dependent expression and editing in black bear kidneys.</title>
        <authorList>
            <person name="Korstanje R."/>
            <person name="Srivastava A."/>
            <person name="Sarsani V.K."/>
            <person name="Sheehan S.M."/>
            <person name="Seger R.L."/>
            <person name="Barter M.E."/>
            <person name="Lindqvist C."/>
            <person name="Brody L.C."/>
            <person name="Mullikin J.C."/>
        </authorList>
    </citation>
    <scope>NUCLEOTIDE SEQUENCE [LARGE SCALE GENOMIC DNA]</scope>
</reference>
<dbReference type="Proteomes" id="UP000291022">
    <property type="component" value="Unassembled WGS sequence"/>
</dbReference>
<evidence type="ECO:0000256" key="4">
    <source>
        <dbReference type="ARBA" id="ARBA00035255"/>
    </source>
</evidence>
<dbReference type="AlphaFoldDB" id="A0A452RA18"/>
<reference evidence="11" key="3">
    <citation type="submission" date="2025-09" db="UniProtKB">
        <authorList>
            <consortium name="Ensembl"/>
        </authorList>
    </citation>
    <scope>IDENTIFICATION</scope>
</reference>
<dbReference type="InterPro" id="IPR018192">
    <property type="entry name" value="Ribosomal_uS5_N_CS"/>
</dbReference>
<comment type="similarity">
    <text evidence="1 8">Belongs to the universal ribosomal protein uS5 family.</text>
</comment>
<dbReference type="InterPro" id="IPR020568">
    <property type="entry name" value="Ribosomal_Su5_D2-typ_SF"/>
</dbReference>
<keyword evidence="12" id="KW-1185">Reference proteome</keyword>
<dbReference type="PROSITE" id="PS50881">
    <property type="entry name" value="S5_DSRBD"/>
    <property type="match status" value="1"/>
</dbReference>
<evidence type="ECO:0000259" key="10">
    <source>
        <dbReference type="PROSITE" id="PS50881"/>
    </source>
</evidence>
<feature type="domain" description="S5 DRBM" evidence="10">
    <location>
        <begin position="75"/>
        <end position="138"/>
    </location>
</feature>
<feature type="region of interest" description="Disordered" evidence="9">
    <location>
        <begin position="301"/>
        <end position="322"/>
    </location>
</feature>
<dbReference type="FunFam" id="3.30.160.20:FF:000133">
    <property type="entry name" value="40S ribosomal protein S2"/>
    <property type="match status" value="1"/>
</dbReference>
<feature type="compositionally biased region" description="Gly residues" evidence="9">
    <location>
        <begin position="7"/>
        <end position="34"/>
    </location>
</feature>
<evidence type="ECO:0000256" key="5">
    <source>
        <dbReference type="ARBA" id="ARBA00035407"/>
    </source>
</evidence>
<evidence type="ECO:0000256" key="1">
    <source>
        <dbReference type="ARBA" id="ARBA00008945"/>
    </source>
</evidence>
<reference evidence="11" key="2">
    <citation type="submission" date="2025-08" db="UniProtKB">
        <authorList>
            <consortium name="Ensembl"/>
        </authorList>
    </citation>
    <scope>IDENTIFICATION</scope>
</reference>
<evidence type="ECO:0000256" key="9">
    <source>
        <dbReference type="SAM" id="MobiDB-lite"/>
    </source>
</evidence>
<dbReference type="FunFam" id="3.30.230.10:FF:000004">
    <property type="entry name" value="40S ribosomal protein S2"/>
    <property type="match status" value="1"/>
</dbReference>
<evidence type="ECO:0000256" key="2">
    <source>
        <dbReference type="ARBA" id="ARBA00022980"/>
    </source>
</evidence>
<accession>A0A452RA18</accession>
<dbReference type="GeneTree" id="ENSGT00940000153095"/>
<dbReference type="Pfam" id="PF03719">
    <property type="entry name" value="Ribosomal_S5_C"/>
    <property type="match status" value="1"/>
</dbReference>
<evidence type="ECO:0000313" key="12">
    <source>
        <dbReference type="Proteomes" id="UP000291022"/>
    </source>
</evidence>
<keyword evidence="2 7" id="KW-0689">Ribosomal protein</keyword>
<dbReference type="InterPro" id="IPR005324">
    <property type="entry name" value="Ribosomal_uS5_C"/>
</dbReference>
<name>A0A452RA18_URSAM</name>
<dbReference type="GO" id="GO:0022627">
    <property type="term" value="C:cytosolic small ribosomal subunit"/>
    <property type="evidence" value="ECO:0007669"/>
    <property type="project" value="UniProtKB-ARBA"/>
</dbReference>
<dbReference type="PROSITE" id="PS00585">
    <property type="entry name" value="RIBOSOMAL_S5"/>
    <property type="match status" value="1"/>
</dbReference>
<dbReference type="InterPro" id="IPR013810">
    <property type="entry name" value="Ribosomal_uS5_N"/>
</dbReference>
<feature type="compositionally biased region" description="Basic residues" evidence="9">
    <location>
        <begin position="35"/>
        <end position="51"/>
    </location>
</feature>
<comment type="subunit">
    <text evidence="6">Component of the small ribosomal subunit. Interacts with zinc finger protein ZNF277 (via zinc-finger domains); the interaction is direct; the interaction is extra-ribosomal. Interaction with ZNF277 competes with the binding of RPS2 to protein arginine methyltransferase PRMT3.</text>
</comment>
<dbReference type="Gene3D" id="3.30.160.20">
    <property type="match status" value="1"/>
</dbReference>
<dbReference type="Ensembl" id="ENSUAMT00000017259.1">
    <property type="protein sequence ID" value="ENSUAMP00000015400.1"/>
    <property type="gene ID" value="ENSUAMG00000012331.1"/>
</dbReference>
<protein>
    <recommendedName>
        <fullName evidence="4">Small ribosomal subunit protein uS5</fullName>
    </recommendedName>
    <alternativeName>
        <fullName evidence="5">40S ribosomal protein S2</fullName>
    </alternativeName>
</protein>